<evidence type="ECO:0000256" key="1">
    <source>
        <dbReference type="SAM" id="MobiDB-lite"/>
    </source>
</evidence>
<evidence type="ECO:0000313" key="2">
    <source>
        <dbReference type="EMBL" id="KAK8538942.1"/>
    </source>
</evidence>
<comment type="caution">
    <text evidence="2">The sequence shown here is derived from an EMBL/GenBank/DDBJ whole genome shotgun (WGS) entry which is preliminary data.</text>
</comment>
<evidence type="ECO:0000313" key="3">
    <source>
        <dbReference type="Proteomes" id="UP001472677"/>
    </source>
</evidence>
<gene>
    <name evidence="2" type="ORF">V6N12_034646</name>
</gene>
<keyword evidence="3" id="KW-1185">Reference proteome</keyword>
<sequence length="98" mass="11030">MCSFDEYLKFNITSIDPELEEKLNQIFRGIVATGDKAWAPSSGILSSDFVEHDSNEALEEIEEENSISNVHMSSQVGSDENNESPKIQSEPIKHMQQK</sequence>
<name>A0ABR2DKQ4_9ROSI</name>
<dbReference type="Proteomes" id="UP001472677">
    <property type="component" value="Unassembled WGS sequence"/>
</dbReference>
<feature type="compositionally biased region" description="Polar residues" evidence="1">
    <location>
        <begin position="70"/>
        <end position="87"/>
    </location>
</feature>
<proteinExistence type="predicted"/>
<protein>
    <submittedName>
        <fullName evidence="2">Uncharacterized protein</fullName>
    </submittedName>
</protein>
<feature type="region of interest" description="Disordered" evidence="1">
    <location>
        <begin position="58"/>
        <end position="98"/>
    </location>
</feature>
<dbReference type="EMBL" id="JBBPBM010000027">
    <property type="protein sequence ID" value="KAK8538942.1"/>
    <property type="molecule type" value="Genomic_DNA"/>
</dbReference>
<organism evidence="2 3">
    <name type="scientific">Hibiscus sabdariffa</name>
    <name type="common">roselle</name>
    <dbReference type="NCBI Taxonomy" id="183260"/>
    <lineage>
        <taxon>Eukaryota</taxon>
        <taxon>Viridiplantae</taxon>
        <taxon>Streptophyta</taxon>
        <taxon>Embryophyta</taxon>
        <taxon>Tracheophyta</taxon>
        <taxon>Spermatophyta</taxon>
        <taxon>Magnoliopsida</taxon>
        <taxon>eudicotyledons</taxon>
        <taxon>Gunneridae</taxon>
        <taxon>Pentapetalae</taxon>
        <taxon>rosids</taxon>
        <taxon>malvids</taxon>
        <taxon>Malvales</taxon>
        <taxon>Malvaceae</taxon>
        <taxon>Malvoideae</taxon>
        <taxon>Hibiscus</taxon>
    </lineage>
</organism>
<reference evidence="2 3" key="1">
    <citation type="journal article" date="2024" name="G3 (Bethesda)">
        <title>Genome assembly of Hibiscus sabdariffa L. provides insights into metabolisms of medicinal natural products.</title>
        <authorList>
            <person name="Kim T."/>
        </authorList>
    </citation>
    <scope>NUCLEOTIDE SEQUENCE [LARGE SCALE GENOMIC DNA]</scope>
    <source>
        <strain evidence="2">TK-2024</strain>
        <tissue evidence="2">Old leaves</tissue>
    </source>
</reference>
<accession>A0ABR2DKQ4</accession>